<dbReference type="Proteomes" id="UP001208656">
    <property type="component" value="Unassembled WGS sequence"/>
</dbReference>
<feature type="domain" description="Sulphate adenylyltransferase catalytic" evidence="3">
    <location>
        <begin position="188"/>
        <end position="399"/>
    </location>
</feature>
<accession>A0ABT2WL47</accession>
<dbReference type="InterPro" id="IPR024951">
    <property type="entry name" value="Sulfurylase_cat_dom"/>
</dbReference>
<dbReference type="PANTHER" id="PTHR43509:SF1">
    <property type="entry name" value="SULFATE ADENYLYLTRANSFERASE"/>
    <property type="match status" value="1"/>
</dbReference>
<dbReference type="EMBL" id="JAOUSE010000027">
    <property type="protein sequence ID" value="MCU9594722.1"/>
    <property type="molecule type" value="Genomic_DNA"/>
</dbReference>
<dbReference type="InterPro" id="IPR025980">
    <property type="entry name" value="ATP-Sase_PUA-like_dom"/>
</dbReference>
<gene>
    <name evidence="5" type="ORF">OEV82_09660</name>
</gene>
<dbReference type="GO" id="GO:0004781">
    <property type="term" value="F:sulfate adenylyltransferase (ATP) activity"/>
    <property type="evidence" value="ECO:0007669"/>
    <property type="project" value="UniProtKB-EC"/>
</dbReference>
<dbReference type="Gene3D" id="3.40.50.620">
    <property type="entry name" value="HUPs"/>
    <property type="match status" value="1"/>
</dbReference>
<dbReference type="InterPro" id="IPR015947">
    <property type="entry name" value="PUA-like_sf"/>
</dbReference>
<proteinExistence type="predicted"/>
<dbReference type="Pfam" id="PF01747">
    <property type="entry name" value="ATP-sulfurylase"/>
    <property type="match status" value="1"/>
</dbReference>
<reference evidence="5 6" key="1">
    <citation type="submission" date="2022-10" db="EMBL/GenBank/DDBJ databases">
        <title>Description of Fervidibacillus gen. nov. in the family Fervidibacillaceae fam. nov. with two species, Fervidibacillus albus sp. nov., and Fervidibacillus halotolerans sp. nov., isolated from tidal flat sediments.</title>
        <authorList>
            <person name="Kwon K.K."/>
            <person name="Yang S.-H."/>
        </authorList>
    </citation>
    <scope>NUCLEOTIDE SEQUENCE [LARGE SCALE GENOMIC DNA]</scope>
    <source>
        <strain evidence="5 6">DSM 23332</strain>
    </source>
</reference>
<dbReference type="Gene3D" id="3.10.400.10">
    <property type="entry name" value="Sulfate adenylyltransferase"/>
    <property type="match status" value="1"/>
</dbReference>
<evidence type="ECO:0000259" key="3">
    <source>
        <dbReference type="Pfam" id="PF01747"/>
    </source>
</evidence>
<sequence length="573" mass="65930">MENQVLKVEEKITKYPQQPHGGKLVNRVLTGKAREEALERAKHLPKIMVDLEAVITLEMIATGVLSPNEGFMNEADYKSVLETGRLTNGLIWPVPLSFAPIGDRNKEVIRTLSVGDEVALIDETMKPIALLKLEDIFEYDRDFRAQHLFGTTDRSHPGVDSIYRRMGDTALAGPIQLLNRVHWGPFEELRLEPKETWKLFYEEKKFKTVAGFITGANPLHRGHEYIHRNALEEMDGLFVQPLVEMAKREYTRHEFRMLSYRAVLNTYYPKDRTVLAPLRVTYIFAGPREAVLHALIMKNYGCTHALIGRDHAGVGDFYDKYASHSVFDSFSTEELGIDIRLFHEVFYCTRCDSPATEQTCPHDDRYRINISGTGIRELLRYGVLPPKEIVRPESARIAMQGIQPKGVDENGQAINPVGKTIKSIFPYYLHSKGIGGSKREKPLEVSELTIEDLESAIKDVRENADRVYKEIFEEFSYVTDTLRTVQPEWVAEARDTIKKQQEMVVENLMKKVENAPEKASDEFLYQDKSEAQRELDVAKKILKDIPQALRKEDFEYRTWNPLPYKRYRGDDEE</sequence>
<dbReference type="SUPFAM" id="SSF88697">
    <property type="entry name" value="PUA domain-like"/>
    <property type="match status" value="1"/>
</dbReference>
<evidence type="ECO:0000256" key="2">
    <source>
        <dbReference type="SAM" id="Coils"/>
    </source>
</evidence>
<keyword evidence="6" id="KW-1185">Reference proteome</keyword>
<dbReference type="RefSeq" id="WP_263061758.1">
    <property type="nucleotide sequence ID" value="NZ_JAOUSE010000027.1"/>
</dbReference>
<name>A0ABT2WL47_9BACI</name>
<dbReference type="InterPro" id="IPR014729">
    <property type="entry name" value="Rossmann-like_a/b/a_fold"/>
</dbReference>
<keyword evidence="2" id="KW-0175">Coiled coil</keyword>
<dbReference type="SUPFAM" id="SSF52374">
    <property type="entry name" value="Nucleotidylyl transferase"/>
    <property type="match status" value="1"/>
</dbReference>
<evidence type="ECO:0000256" key="1">
    <source>
        <dbReference type="ARBA" id="ARBA00005048"/>
    </source>
</evidence>
<comment type="caution">
    <text evidence="5">The sequence shown here is derived from an EMBL/GenBank/DDBJ whole genome shotgun (WGS) entry which is preliminary data.</text>
</comment>
<organism evidence="5 6">
    <name type="scientific">Pallidibacillus thermolactis</name>
    <dbReference type="NCBI Taxonomy" id="251051"/>
    <lineage>
        <taxon>Bacteria</taxon>
        <taxon>Bacillati</taxon>
        <taxon>Bacillota</taxon>
        <taxon>Bacilli</taxon>
        <taxon>Bacillales</taxon>
        <taxon>Bacillaceae</taxon>
        <taxon>Pallidibacillus</taxon>
    </lineage>
</organism>
<evidence type="ECO:0000313" key="5">
    <source>
        <dbReference type="EMBL" id="MCU9594722.1"/>
    </source>
</evidence>
<dbReference type="EC" id="2.7.7.4" evidence="5"/>
<keyword evidence="5" id="KW-0808">Transferase</keyword>
<dbReference type="NCBIfam" id="NF003166">
    <property type="entry name" value="PRK04149.1"/>
    <property type="match status" value="1"/>
</dbReference>
<protein>
    <submittedName>
        <fullName evidence="5">Sulfate adenylyltransferase</fullName>
        <ecNumber evidence="5">2.7.7.4</ecNumber>
    </submittedName>
</protein>
<feature type="coiled-coil region" evidence="2">
    <location>
        <begin position="443"/>
        <end position="470"/>
    </location>
</feature>
<keyword evidence="5" id="KW-0548">Nucleotidyltransferase</keyword>
<dbReference type="PANTHER" id="PTHR43509">
    <property type="match status" value="1"/>
</dbReference>
<evidence type="ECO:0000313" key="6">
    <source>
        <dbReference type="Proteomes" id="UP001208656"/>
    </source>
</evidence>
<dbReference type="Pfam" id="PF14306">
    <property type="entry name" value="PUA_2"/>
    <property type="match status" value="1"/>
</dbReference>
<evidence type="ECO:0000259" key="4">
    <source>
        <dbReference type="Pfam" id="PF14306"/>
    </source>
</evidence>
<feature type="domain" description="ATP-sulfurylase PUA-like" evidence="4">
    <location>
        <begin position="18"/>
        <end position="180"/>
    </location>
</feature>
<comment type="pathway">
    <text evidence="1">Sulfur metabolism; hydrogen sulfide biosynthesis; sulfite from sulfate: step 1/3.</text>
</comment>